<reference evidence="1 2" key="1">
    <citation type="journal article" date="2014" name="Nat. Commun.">
        <title>Multiple recent horizontal transfers of a large genomic region in cheese making fungi.</title>
        <authorList>
            <person name="Cheeseman K."/>
            <person name="Ropars J."/>
            <person name="Renault P."/>
            <person name="Dupont J."/>
            <person name="Gouzy J."/>
            <person name="Branca A."/>
            <person name="Abraham A.L."/>
            <person name="Ceppi M."/>
            <person name="Conseiller E."/>
            <person name="Debuchy R."/>
            <person name="Malagnac F."/>
            <person name="Goarin A."/>
            <person name="Silar P."/>
            <person name="Lacoste S."/>
            <person name="Sallet E."/>
            <person name="Bensimon A."/>
            <person name="Giraud T."/>
            <person name="Brygoo Y."/>
        </authorList>
    </citation>
    <scope>NUCLEOTIDE SEQUENCE [LARGE SCALE GENOMIC DNA]</scope>
    <source>
        <strain evidence="2">FM 013</strain>
    </source>
</reference>
<keyword evidence="2" id="KW-1185">Reference proteome</keyword>
<evidence type="ECO:0000313" key="2">
    <source>
        <dbReference type="Proteomes" id="UP000053732"/>
    </source>
</evidence>
<dbReference type="EMBL" id="HG793136">
    <property type="protein sequence ID" value="CRL19699.1"/>
    <property type="molecule type" value="Genomic_DNA"/>
</dbReference>
<proteinExistence type="predicted"/>
<dbReference type="AlphaFoldDB" id="A0A0G4P098"/>
<protein>
    <submittedName>
        <fullName evidence="1">Str. FM013</fullName>
    </submittedName>
</protein>
<accession>A0A0G4P098</accession>
<dbReference type="Proteomes" id="UP000053732">
    <property type="component" value="Unassembled WGS sequence"/>
</dbReference>
<name>A0A0G4P098_PENC3</name>
<organism evidence="1 2">
    <name type="scientific">Penicillium camemberti (strain FM 013)</name>
    <dbReference type="NCBI Taxonomy" id="1429867"/>
    <lineage>
        <taxon>Eukaryota</taxon>
        <taxon>Fungi</taxon>
        <taxon>Dikarya</taxon>
        <taxon>Ascomycota</taxon>
        <taxon>Pezizomycotina</taxon>
        <taxon>Eurotiomycetes</taxon>
        <taxon>Eurotiomycetidae</taxon>
        <taxon>Eurotiales</taxon>
        <taxon>Aspergillaceae</taxon>
        <taxon>Penicillium</taxon>
    </lineage>
</organism>
<evidence type="ECO:0000313" key="1">
    <source>
        <dbReference type="EMBL" id="CRL19699.1"/>
    </source>
</evidence>
<gene>
    <name evidence="1" type="ORF">PCAMFM013_S003g000490</name>
</gene>
<sequence>METNQKLSNMAQEGMFTHNGIYTDERCHISAPIVWVNVFVATPENRDKTDAEFMDLVAETIHARISKKTPHVSISITPEPMHHRVMGCLSLPARGDYWAFTRFRDLYLHAFLRDALELAFFYQAECAAGNIEIDRMRLFRLFHLRSDAF</sequence>